<keyword evidence="2" id="KW-0489">Methyltransferase</keyword>
<reference evidence="2 3" key="1">
    <citation type="submission" date="2021-03" db="EMBL/GenBank/DDBJ databases">
        <title>Enterococcal diversity collection.</title>
        <authorList>
            <person name="Gilmore M.S."/>
            <person name="Schwartzman J."/>
            <person name="Van Tyne D."/>
            <person name="Martin M."/>
            <person name="Earl A.M."/>
            <person name="Manson A.L."/>
            <person name="Straub T."/>
            <person name="Salamzade R."/>
            <person name="Saavedra J."/>
            <person name="Lebreton F."/>
            <person name="Prichula J."/>
            <person name="Schaufler K."/>
            <person name="Gaca A."/>
            <person name="Sgardioli B."/>
            <person name="Wagenaar J."/>
            <person name="Strong T."/>
        </authorList>
    </citation>
    <scope>NUCLEOTIDE SEQUENCE [LARGE SCALE GENOMIC DNA]</scope>
    <source>
        <strain evidence="2 3">669A</strain>
    </source>
</reference>
<keyword evidence="2" id="KW-0808">Transferase</keyword>
<name>A0ABS3LGA8_9ENTE</name>
<dbReference type="InterPro" id="IPR025714">
    <property type="entry name" value="Methyltranfer_dom"/>
</dbReference>
<evidence type="ECO:0000313" key="3">
    <source>
        <dbReference type="Proteomes" id="UP000664601"/>
    </source>
</evidence>
<dbReference type="Pfam" id="PF13847">
    <property type="entry name" value="Methyltransf_31"/>
    <property type="match status" value="1"/>
</dbReference>
<dbReference type="GO" id="GO:0032259">
    <property type="term" value="P:methylation"/>
    <property type="evidence" value="ECO:0007669"/>
    <property type="project" value="UniProtKB-KW"/>
</dbReference>
<comment type="caution">
    <text evidence="2">The sequence shown here is derived from an EMBL/GenBank/DDBJ whole genome shotgun (WGS) entry which is preliminary data.</text>
</comment>
<sequence>MDSKNIFDSNRSAWNEALNYHQKARSNSLQEGFQDSAFTTFDRDCDAVLLEKLAEIDLTDKVIGQLPCNNGRELLSLMKLGAKKAVGFDISDNAILEARQLAEIAEMDATFERINILDIDDKYNNYFDFIYISEGSLQWFPDLNAYFAVVSRLLKKGGQLLIFEMHPIAYLFEVDFDAQKPDFDLLIPYFEKGPYQYKDGLDYIGGVEYESKEGYWFMHKLSDILKALIKNGMILEDIEEYNLEMANNESTKVLDKFPLSYMVVAKSDR</sequence>
<dbReference type="GO" id="GO:0008168">
    <property type="term" value="F:methyltransferase activity"/>
    <property type="evidence" value="ECO:0007669"/>
    <property type="project" value="UniProtKB-KW"/>
</dbReference>
<dbReference type="Proteomes" id="UP000664601">
    <property type="component" value="Unassembled WGS sequence"/>
</dbReference>
<keyword evidence="3" id="KW-1185">Reference proteome</keyword>
<accession>A0ABS3LGA8</accession>
<dbReference type="RefSeq" id="WP_207675659.1">
    <property type="nucleotide sequence ID" value="NZ_JAFREM010000040.1"/>
</dbReference>
<dbReference type="EMBL" id="JAFREM010000040">
    <property type="protein sequence ID" value="MBO1308668.1"/>
    <property type="molecule type" value="Genomic_DNA"/>
</dbReference>
<feature type="domain" description="Methyltransferase" evidence="1">
    <location>
        <begin position="68"/>
        <end position="165"/>
    </location>
</feature>
<protein>
    <submittedName>
        <fullName evidence="2">Class I SAM-dependent methyltransferase</fullName>
    </submittedName>
</protein>
<dbReference type="SUPFAM" id="SSF53335">
    <property type="entry name" value="S-adenosyl-L-methionine-dependent methyltransferases"/>
    <property type="match status" value="1"/>
</dbReference>
<dbReference type="InterPro" id="IPR029063">
    <property type="entry name" value="SAM-dependent_MTases_sf"/>
</dbReference>
<evidence type="ECO:0000313" key="2">
    <source>
        <dbReference type="EMBL" id="MBO1308668.1"/>
    </source>
</evidence>
<proteinExistence type="predicted"/>
<gene>
    <name evidence="2" type="ORF">JZO70_21015</name>
</gene>
<organism evidence="2 3">
    <name type="scientific">Candidatus Enterococcus moelleringii</name>
    <dbReference type="NCBI Taxonomy" id="2815325"/>
    <lineage>
        <taxon>Bacteria</taxon>
        <taxon>Bacillati</taxon>
        <taxon>Bacillota</taxon>
        <taxon>Bacilli</taxon>
        <taxon>Lactobacillales</taxon>
        <taxon>Enterococcaceae</taxon>
        <taxon>Enterococcus</taxon>
    </lineage>
</organism>
<dbReference type="CDD" id="cd02440">
    <property type="entry name" value="AdoMet_MTases"/>
    <property type="match status" value="1"/>
</dbReference>
<evidence type="ECO:0000259" key="1">
    <source>
        <dbReference type="Pfam" id="PF13847"/>
    </source>
</evidence>
<dbReference type="Gene3D" id="3.40.50.150">
    <property type="entry name" value="Vaccinia Virus protein VP39"/>
    <property type="match status" value="1"/>
</dbReference>